<keyword evidence="4" id="KW-0472">Membrane</keyword>
<keyword evidence="10" id="KW-1185">Reference proteome</keyword>
<dbReference type="InterPro" id="IPR045878">
    <property type="entry name" value="GG1/2"/>
</dbReference>
<evidence type="ECO:0000256" key="4">
    <source>
        <dbReference type="ARBA" id="ARBA00023136"/>
    </source>
</evidence>
<dbReference type="PANTHER" id="PTHR35129:SF5">
    <property type="entry name" value="GUANINE NUCLEOTIDE-BINDING PROTEIN SUBUNIT GAMMA 2"/>
    <property type="match status" value="1"/>
</dbReference>
<gene>
    <name evidence="9" type="ORF">DH2020_029094</name>
</gene>
<feature type="region of interest" description="Disordered" evidence="7">
    <location>
        <begin position="1"/>
        <end position="40"/>
    </location>
</feature>
<dbReference type="PANTHER" id="PTHR35129">
    <property type="entry name" value="GUANINE NUCLEOTIDE-BINDING PROTEIN SUBUNIT GAMMA 1"/>
    <property type="match status" value="1"/>
</dbReference>
<keyword evidence="3 6" id="KW-0175">Coiled coil</keyword>
<evidence type="ECO:0000256" key="1">
    <source>
        <dbReference type="ARBA" id="ARBA00004236"/>
    </source>
</evidence>
<evidence type="ECO:0000256" key="2">
    <source>
        <dbReference type="ARBA" id="ARBA00022475"/>
    </source>
</evidence>
<comment type="caution">
    <text evidence="9">The sequence shown here is derived from an EMBL/GenBank/DDBJ whole genome shotgun (WGS) entry which is preliminary data.</text>
</comment>
<keyword evidence="2" id="KW-1003">Cell membrane</keyword>
<organism evidence="9 10">
    <name type="scientific">Rehmannia glutinosa</name>
    <name type="common">Chinese foxglove</name>
    <dbReference type="NCBI Taxonomy" id="99300"/>
    <lineage>
        <taxon>Eukaryota</taxon>
        <taxon>Viridiplantae</taxon>
        <taxon>Streptophyta</taxon>
        <taxon>Embryophyta</taxon>
        <taxon>Tracheophyta</taxon>
        <taxon>Spermatophyta</taxon>
        <taxon>Magnoliopsida</taxon>
        <taxon>eudicotyledons</taxon>
        <taxon>Gunneridae</taxon>
        <taxon>Pentapetalae</taxon>
        <taxon>asterids</taxon>
        <taxon>lamiids</taxon>
        <taxon>Lamiales</taxon>
        <taxon>Orobanchaceae</taxon>
        <taxon>Rehmannieae</taxon>
        <taxon>Rehmannia</taxon>
    </lineage>
</organism>
<evidence type="ECO:0000313" key="9">
    <source>
        <dbReference type="EMBL" id="KAK6137169.1"/>
    </source>
</evidence>
<name>A0ABR0VQH5_REHGL</name>
<keyword evidence="5" id="KW-0807">Transducer</keyword>
<evidence type="ECO:0000259" key="8">
    <source>
        <dbReference type="SMART" id="SM01224"/>
    </source>
</evidence>
<accession>A0ABR0VQH5</accession>
<dbReference type="InterPro" id="IPR015898">
    <property type="entry name" value="G-protein_gamma-like_dom"/>
</dbReference>
<evidence type="ECO:0000313" key="10">
    <source>
        <dbReference type="Proteomes" id="UP001318860"/>
    </source>
</evidence>
<reference evidence="9 10" key="1">
    <citation type="journal article" date="2021" name="Comput. Struct. Biotechnol. J.">
        <title>De novo genome assembly of the potent medicinal plant Rehmannia glutinosa using nanopore technology.</title>
        <authorList>
            <person name="Ma L."/>
            <person name="Dong C."/>
            <person name="Song C."/>
            <person name="Wang X."/>
            <person name="Zheng X."/>
            <person name="Niu Y."/>
            <person name="Chen S."/>
            <person name="Feng W."/>
        </authorList>
    </citation>
    <scope>NUCLEOTIDE SEQUENCE [LARGE SCALE GENOMIC DNA]</scope>
    <source>
        <strain evidence="9">DH-2019</strain>
    </source>
</reference>
<feature type="domain" description="G protein gamma" evidence="8">
    <location>
        <begin position="45"/>
        <end position="119"/>
    </location>
</feature>
<feature type="compositionally biased region" description="Low complexity" evidence="7">
    <location>
        <begin position="16"/>
        <end position="29"/>
    </location>
</feature>
<sequence>MESAPPRAAEQRNNHSPSPSSSSLPMPSSQGSANRNPGIMGKHRLTAAISFLNQQIQIIQDELDELDTIGGVSTVCPELISSIDSVPDALLPETRGPADIGWDRWFQGAQSSRSRRRWI</sequence>
<evidence type="ECO:0000256" key="7">
    <source>
        <dbReference type="SAM" id="MobiDB-lite"/>
    </source>
</evidence>
<dbReference type="Proteomes" id="UP001318860">
    <property type="component" value="Unassembled WGS sequence"/>
</dbReference>
<protein>
    <recommendedName>
        <fullName evidence="8">G protein gamma domain-containing protein</fullName>
    </recommendedName>
</protein>
<proteinExistence type="predicted"/>
<dbReference type="EMBL" id="JABTTQ020000882">
    <property type="protein sequence ID" value="KAK6137169.1"/>
    <property type="molecule type" value="Genomic_DNA"/>
</dbReference>
<feature type="coiled-coil region" evidence="6">
    <location>
        <begin position="42"/>
        <end position="69"/>
    </location>
</feature>
<evidence type="ECO:0000256" key="5">
    <source>
        <dbReference type="ARBA" id="ARBA00023224"/>
    </source>
</evidence>
<dbReference type="SMART" id="SM01224">
    <property type="entry name" value="G_gamma"/>
    <property type="match status" value="1"/>
</dbReference>
<evidence type="ECO:0000256" key="3">
    <source>
        <dbReference type="ARBA" id="ARBA00023054"/>
    </source>
</evidence>
<comment type="subcellular location">
    <subcellularLocation>
        <location evidence="1">Cell membrane</location>
    </subcellularLocation>
</comment>
<evidence type="ECO:0000256" key="6">
    <source>
        <dbReference type="SAM" id="Coils"/>
    </source>
</evidence>
<dbReference type="Pfam" id="PF00631">
    <property type="entry name" value="G-gamma"/>
    <property type="match status" value="1"/>
</dbReference>